<name>A0A3P8K9H2_9TREM</name>
<accession>A0A3P8K9H2</accession>
<keyword evidence="2" id="KW-1185">Reference proteome</keyword>
<sequence>MQRISENWLHQIILSEVKLQLNYDGLSLFQSPKQQSWPILGRLVAPLVSEVFIVWIHGGEVKPSDFNEISAATVTELQELLTLGLYVDKCQVRFTVKLVTVICDTLARSEVRYVVGHNGIAGCDNCQDSGIQQGGRMTFSNGENELRSDVIFRRGRFRKMIHENMKNSTTFRHLNPVHTQRYADNSLRSCDAFHQDGHKFGLCLSCGKFHSFNSCKFRNSKCFKCGDIGHIQSVYNIKSCNSDSIKLSIYNDHLFSSTILKGSVESYSSSELSETQNPCETTVSNQSTYQISHIIVPDMGFPNDSLISDEIPCKSEENMLNEPSHDRKTDVVLIDAGFSNDPSLCNGILNKFEKTISEESNLDVISNIICPHNAFVACGKLVQ</sequence>
<protein>
    <recommendedName>
        <fullName evidence="3">CCHC-type domain-containing protein</fullName>
    </recommendedName>
</protein>
<evidence type="ECO:0000313" key="2">
    <source>
        <dbReference type="Proteomes" id="UP000279833"/>
    </source>
</evidence>
<reference evidence="1 2" key="1">
    <citation type="submission" date="2018-11" db="EMBL/GenBank/DDBJ databases">
        <authorList>
            <consortium name="Pathogen Informatics"/>
        </authorList>
    </citation>
    <scope>NUCLEOTIDE SEQUENCE [LARGE SCALE GENOMIC DNA]</scope>
    <source>
        <strain>Dakar</strain>
        <strain evidence="2">Senegal</strain>
    </source>
</reference>
<organism evidence="1 2">
    <name type="scientific">Schistosoma curassoni</name>
    <dbReference type="NCBI Taxonomy" id="6186"/>
    <lineage>
        <taxon>Eukaryota</taxon>
        <taxon>Metazoa</taxon>
        <taxon>Spiralia</taxon>
        <taxon>Lophotrochozoa</taxon>
        <taxon>Platyhelminthes</taxon>
        <taxon>Trematoda</taxon>
        <taxon>Digenea</taxon>
        <taxon>Strigeidida</taxon>
        <taxon>Schistosomatoidea</taxon>
        <taxon>Schistosomatidae</taxon>
        <taxon>Schistosoma</taxon>
    </lineage>
</organism>
<evidence type="ECO:0000313" key="1">
    <source>
        <dbReference type="EMBL" id="VDP75396.1"/>
    </source>
</evidence>
<dbReference type="PANTHER" id="PTHR33053">
    <property type="entry name" value="PROTEIN, PUTATIVE-RELATED"/>
    <property type="match status" value="1"/>
</dbReference>
<evidence type="ECO:0008006" key="3">
    <source>
        <dbReference type="Google" id="ProtNLM"/>
    </source>
</evidence>
<gene>
    <name evidence="1" type="ORF">SCUD_LOCUS21421</name>
</gene>
<dbReference type="AlphaFoldDB" id="A0A3P8K9H2"/>
<dbReference type="Proteomes" id="UP000279833">
    <property type="component" value="Unassembled WGS sequence"/>
</dbReference>
<dbReference type="EMBL" id="UZAK01046498">
    <property type="protein sequence ID" value="VDP75396.1"/>
    <property type="molecule type" value="Genomic_DNA"/>
</dbReference>
<proteinExistence type="predicted"/>
<dbReference type="PANTHER" id="PTHR33053:SF9">
    <property type="entry name" value="AGAP000105-PA"/>
    <property type="match status" value="1"/>
</dbReference>